<evidence type="ECO:0000256" key="6">
    <source>
        <dbReference type="ARBA" id="ARBA00022771"/>
    </source>
</evidence>
<keyword evidence="5" id="KW-0227">DNA damage</keyword>
<dbReference type="InterPro" id="IPR000214">
    <property type="entry name" value="Znf_DNA_glyclase/AP_lyase"/>
</dbReference>
<dbReference type="SMART" id="SM01232">
    <property type="entry name" value="H2TH"/>
    <property type="match status" value="1"/>
</dbReference>
<dbReference type="Pfam" id="PF06831">
    <property type="entry name" value="H2TH"/>
    <property type="match status" value="1"/>
</dbReference>
<keyword evidence="13" id="KW-0326">Glycosidase</keyword>
<dbReference type="Gene3D" id="1.10.8.50">
    <property type="match status" value="1"/>
</dbReference>
<accession>M1PUQ5</accession>
<evidence type="ECO:0000256" key="14">
    <source>
        <dbReference type="ARBA" id="ARBA00044632"/>
    </source>
</evidence>
<evidence type="ECO:0000256" key="5">
    <source>
        <dbReference type="ARBA" id="ARBA00022763"/>
    </source>
</evidence>
<comment type="similarity">
    <text evidence="3">Belongs to the FPG family.</text>
</comment>
<evidence type="ECO:0000256" key="8">
    <source>
        <dbReference type="ARBA" id="ARBA00022833"/>
    </source>
</evidence>
<dbReference type="PROSITE" id="PS51068">
    <property type="entry name" value="FPG_CAT"/>
    <property type="match status" value="1"/>
</dbReference>
<dbReference type="PROSITE" id="PS51066">
    <property type="entry name" value="ZF_FPG_2"/>
    <property type="match status" value="1"/>
</dbReference>
<evidence type="ECO:0000313" key="17">
    <source>
        <dbReference type="EMBL" id="AGF92844.1"/>
    </source>
</evidence>
<dbReference type="GO" id="GO:0003684">
    <property type="term" value="F:damaged DNA binding"/>
    <property type="evidence" value="ECO:0007669"/>
    <property type="project" value="InterPro"/>
</dbReference>
<keyword evidence="10" id="KW-0234">DNA repair</keyword>
<dbReference type="InterPro" id="IPR015887">
    <property type="entry name" value="DNA_glyclase_Znf_dom_DNA_BS"/>
</dbReference>
<dbReference type="EMBL" id="JX684074">
    <property type="protein sequence ID" value="AGF92844.1"/>
    <property type="molecule type" value="Genomic_DNA"/>
</dbReference>
<protein>
    <submittedName>
        <fullName evidence="17">DNA-formamidopyrimidine glycosylase</fullName>
    </submittedName>
</protein>
<reference evidence="17" key="1">
    <citation type="journal article" date="2013" name="Syst. Appl. Microbiol.">
        <title>New insights into the archaeal diversity of a hypersaline microbial mat obtained by a metagenomic approach.</title>
        <authorList>
            <person name="Lopez-Lopez A."/>
            <person name="Richter M."/>
            <person name="Pena A."/>
            <person name="Tamames J."/>
            <person name="Rossello-Mora R."/>
        </authorList>
    </citation>
    <scope>NUCLEOTIDE SEQUENCE</scope>
</reference>
<evidence type="ECO:0000256" key="13">
    <source>
        <dbReference type="ARBA" id="ARBA00023295"/>
    </source>
</evidence>
<dbReference type="AlphaFoldDB" id="M1PUQ5"/>
<evidence type="ECO:0000256" key="12">
    <source>
        <dbReference type="ARBA" id="ARBA00023268"/>
    </source>
</evidence>
<keyword evidence="12" id="KW-0511">Multifunctional enzyme</keyword>
<dbReference type="GO" id="GO:0140078">
    <property type="term" value="F:class I DNA-(apurinic or apyrimidinic site) endonuclease activity"/>
    <property type="evidence" value="ECO:0007669"/>
    <property type="project" value="UniProtKB-EC"/>
</dbReference>
<dbReference type="GO" id="GO:0008534">
    <property type="term" value="F:oxidized purine nucleobase lesion DNA N-glycosylase activity"/>
    <property type="evidence" value="ECO:0007669"/>
    <property type="project" value="UniProtKB-EC"/>
</dbReference>
<dbReference type="PANTHER" id="PTHR22993:SF9">
    <property type="entry name" value="FORMAMIDOPYRIMIDINE-DNA GLYCOSYLASE"/>
    <property type="match status" value="1"/>
</dbReference>
<dbReference type="PANTHER" id="PTHR22993">
    <property type="entry name" value="FORMAMIDOPYRIMIDINE-DNA GLYCOSYLASE"/>
    <property type="match status" value="1"/>
</dbReference>
<dbReference type="InterPro" id="IPR015886">
    <property type="entry name" value="H2TH_FPG"/>
</dbReference>
<feature type="domain" description="Formamidopyrimidine-DNA glycosylase catalytic" evidence="16">
    <location>
        <begin position="2"/>
        <end position="115"/>
    </location>
</feature>
<gene>
    <name evidence="17" type="ORF">FLSS-2_0005</name>
</gene>
<evidence type="ECO:0000256" key="4">
    <source>
        <dbReference type="ARBA" id="ARBA00022723"/>
    </source>
</evidence>
<dbReference type="Gene3D" id="3.20.190.10">
    <property type="entry name" value="MutM-like, N-terminal"/>
    <property type="match status" value="1"/>
</dbReference>
<dbReference type="SMART" id="SM00898">
    <property type="entry name" value="Fapy_DNA_glyco"/>
    <property type="match status" value="1"/>
</dbReference>
<comment type="cofactor">
    <cofactor evidence="2">
        <name>Zn(2+)</name>
        <dbReference type="ChEBI" id="CHEBI:29105"/>
    </cofactor>
</comment>
<keyword evidence="11" id="KW-0456">Lyase</keyword>
<dbReference type="SUPFAM" id="SSF46946">
    <property type="entry name" value="S13-like H2TH domain"/>
    <property type="match status" value="1"/>
</dbReference>
<name>M1PUQ5_9ZZZZ</name>
<evidence type="ECO:0000256" key="10">
    <source>
        <dbReference type="ARBA" id="ARBA00023204"/>
    </source>
</evidence>
<evidence type="ECO:0000256" key="3">
    <source>
        <dbReference type="ARBA" id="ARBA00009409"/>
    </source>
</evidence>
<evidence type="ECO:0000259" key="15">
    <source>
        <dbReference type="PROSITE" id="PS51066"/>
    </source>
</evidence>
<dbReference type="Pfam" id="PF01149">
    <property type="entry name" value="Fapy_DNA_glyco"/>
    <property type="match status" value="1"/>
</dbReference>
<proteinExistence type="inferred from homology"/>
<evidence type="ECO:0000256" key="9">
    <source>
        <dbReference type="ARBA" id="ARBA00023125"/>
    </source>
</evidence>
<evidence type="ECO:0000256" key="1">
    <source>
        <dbReference type="ARBA" id="ARBA00001668"/>
    </source>
</evidence>
<sequence length="264" mass="29563">MPELPDVEVFRRFFEKKGKGKTIEAVEVRSEAVLGDVEPAELENALRGQRFTSSVRHGKHLIIGTSGNNWLAVHFGMTGFFDYTESSAVEEGHPRVIFFFRDGSGLIYDCQRKLGEINLVQNPDSWVKEKGLGPDALSGFDRETFGKVFSGSRAMVKSTFMDQGKIAGVGNVYSDEILYHAGIHPRVKASDLTERRIDDLYEKTRVVLKEAIDKEVDPEKLPEDYLLTHRSPGSNCPKCGGEIEKVKVSGRSAYFCPNCQPEER</sequence>
<dbReference type="PROSITE" id="PS01242">
    <property type="entry name" value="ZF_FPG_1"/>
    <property type="match status" value="1"/>
</dbReference>
<dbReference type="InterPro" id="IPR035937">
    <property type="entry name" value="FPG_N"/>
</dbReference>
<dbReference type="GO" id="GO:0006284">
    <property type="term" value="P:base-excision repair"/>
    <property type="evidence" value="ECO:0007669"/>
    <property type="project" value="InterPro"/>
</dbReference>
<comment type="catalytic activity">
    <reaction evidence="1">
        <text>Hydrolysis of DNA containing ring-opened 7-methylguanine residues, releasing 2,6-diamino-4-hydroxy-5-(N-methyl)formamidopyrimidine.</text>
        <dbReference type="EC" id="3.2.2.23"/>
    </reaction>
</comment>
<keyword evidence="8" id="KW-0862">Zinc</keyword>
<dbReference type="InterPro" id="IPR010663">
    <property type="entry name" value="Znf_FPG/IleRS"/>
</dbReference>
<evidence type="ECO:0000256" key="2">
    <source>
        <dbReference type="ARBA" id="ARBA00001947"/>
    </source>
</evidence>
<dbReference type="SUPFAM" id="SSF57716">
    <property type="entry name" value="Glucocorticoid receptor-like (DNA-binding domain)"/>
    <property type="match status" value="1"/>
</dbReference>
<dbReference type="SUPFAM" id="SSF81624">
    <property type="entry name" value="N-terminal domain of MutM-like DNA repair proteins"/>
    <property type="match status" value="1"/>
</dbReference>
<comment type="catalytic activity">
    <reaction evidence="14">
        <text>2'-deoxyribonucleotide-(2'-deoxyribose 5'-phosphate)-2'-deoxyribonucleotide-DNA = a 3'-end 2'-deoxyribonucleotide-(2,3-dehydro-2,3-deoxyribose 5'-phosphate)-DNA + a 5'-end 5'-phospho-2'-deoxyribonucleoside-DNA + H(+)</text>
        <dbReference type="Rhea" id="RHEA:66592"/>
        <dbReference type="Rhea" id="RHEA-COMP:13180"/>
        <dbReference type="Rhea" id="RHEA-COMP:16897"/>
        <dbReference type="Rhea" id="RHEA-COMP:17067"/>
        <dbReference type="ChEBI" id="CHEBI:15378"/>
        <dbReference type="ChEBI" id="CHEBI:136412"/>
        <dbReference type="ChEBI" id="CHEBI:157695"/>
        <dbReference type="ChEBI" id="CHEBI:167181"/>
        <dbReference type="EC" id="4.2.99.18"/>
    </reaction>
</comment>
<dbReference type="Pfam" id="PF06827">
    <property type="entry name" value="zf-FPG_IleRS"/>
    <property type="match status" value="1"/>
</dbReference>
<dbReference type="InterPro" id="IPR010979">
    <property type="entry name" value="Ribosomal_uS13-like_H2TH"/>
</dbReference>
<dbReference type="InterPro" id="IPR012319">
    <property type="entry name" value="FPG_cat"/>
</dbReference>
<dbReference type="GO" id="GO:0008270">
    <property type="term" value="F:zinc ion binding"/>
    <property type="evidence" value="ECO:0007669"/>
    <property type="project" value="UniProtKB-KW"/>
</dbReference>
<feature type="domain" description="FPG-type" evidence="15">
    <location>
        <begin position="227"/>
        <end position="261"/>
    </location>
</feature>
<evidence type="ECO:0000259" key="16">
    <source>
        <dbReference type="PROSITE" id="PS51068"/>
    </source>
</evidence>
<keyword evidence="6" id="KW-0863">Zinc-finger</keyword>
<keyword evidence="4" id="KW-0479">Metal-binding</keyword>
<evidence type="ECO:0000256" key="11">
    <source>
        <dbReference type="ARBA" id="ARBA00023239"/>
    </source>
</evidence>
<evidence type="ECO:0000256" key="7">
    <source>
        <dbReference type="ARBA" id="ARBA00022801"/>
    </source>
</evidence>
<keyword evidence="7" id="KW-0378">Hydrolase</keyword>
<keyword evidence="9" id="KW-0238">DNA-binding</keyword>
<organism evidence="17">
    <name type="scientific">uncultured organism</name>
    <dbReference type="NCBI Taxonomy" id="155900"/>
    <lineage>
        <taxon>unclassified sequences</taxon>
        <taxon>environmental samples</taxon>
    </lineage>
</organism>